<dbReference type="SMART" id="SM01087">
    <property type="entry name" value="COG6"/>
    <property type="match status" value="1"/>
</dbReference>
<comment type="similarity">
    <text evidence="3 11">Belongs to the COG6 family.</text>
</comment>
<evidence type="ECO:0000256" key="12">
    <source>
        <dbReference type="SAM" id="MobiDB-lite"/>
    </source>
</evidence>
<keyword evidence="14" id="KW-1185">Reference proteome</keyword>
<keyword evidence="7 11" id="KW-0653">Protein transport</keyword>
<comment type="function">
    <text evidence="1 11">Required for normal Golgi function.</text>
</comment>
<dbReference type="InterPro" id="IPR010490">
    <property type="entry name" value="COG6"/>
</dbReference>
<feature type="compositionally biased region" description="Polar residues" evidence="12">
    <location>
        <begin position="7"/>
        <end position="19"/>
    </location>
</feature>
<proteinExistence type="inferred from homology"/>
<evidence type="ECO:0000313" key="14">
    <source>
        <dbReference type="Proteomes" id="UP000749559"/>
    </source>
</evidence>
<evidence type="ECO:0000256" key="3">
    <source>
        <dbReference type="ARBA" id="ARBA00011023"/>
    </source>
</evidence>
<name>A0A8J1UAK2_OWEFU</name>
<keyword evidence="8 11" id="KW-0333">Golgi apparatus</keyword>
<evidence type="ECO:0000256" key="11">
    <source>
        <dbReference type="RuleBase" id="RU365075"/>
    </source>
</evidence>
<dbReference type="Pfam" id="PF06419">
    <property type="entry name" value="COG6_N"/>
    <property type="match status" value="1"/>
</dbReference>
<dbReference type="PANTHER" id="PTHR21506">
    <property type="entry name" value="COMPONENT OF OLIGOMERIC GOLGI COMPLEX 6"/>
    <property type="match status" value="1"/>
</dbReference>
<evidence type="ECO:0000256" key="8">
    <source>
        <dbReference type="ARBA" id="ARBA00023034"/>
    </source>
</evidence>
<accession>A0A8J1UAK2</accession>
<evidence type="ECO:0000256" key="4">
    <source>
        <dbReference type="ARBA" id="ARBA00011166"/>
    </source>
</evidence>
<evidence type="ECO:0000256" key="7">
    <source>
        <dbReference type="ARBA" id="ARBA00022927"/>
    </source>
</evidence>
<dbReference type="Pfam" id="PF20653">
    <property type="entry name" value="COG6_C"/>
    <property type="match status" value="1"/>
</dbReference>
<gene>
    <name evidence="13" type="ORF">OFUS_LOCUS7649</name>
</gene>
<dbReference type="Proteomes" id="UP000749559">
    <property type="component" value="Unassembled WGS sequence"/>
</dbReference>
<feature type="region of interest" description="Disordered" evidence="12">
    <location>
        <begin position="1"/>
        <end position="21"/>
    </location>
</feature>
<evidence type="ECO:0000256" key="5">
    <source>
        <dbReference type="ARBA" id="ARBA00020973"/>
    </source>
</evidence>
<keyword evidence="9 11" id="KW-0472">Membrane</keyword>
<sequence>ADKEVDTSSISSSQPNNPLSRKLNKILETRLDNDKDNIEALKALSSFFKENNLRSRRNLRGDIERRTLAINEEFVQVFQGVKEKLDSVYGDVKAMNDCCSDMTTRLKTAKEQTHDLINQTTKLQAESGRLQMRSEVADAFLAKFQLKPEEVKVLRGTRDGSLHQNFFTSLDRVKQIHNDCKVLLRTNQQTAGLEIMETMALHQESAYERLYRWTQNECRALSGDSPDITSQLTQAMQALQDRPVLFRYTLDEFGTARRTAVVRGFIDALTRGGPGGTPRPIELHSHDPLRYMGDMLAWLHQASASEKEHLQTLLKRSTLLPMEEQIQDVLNHITEGVCRPFKVRVEQVLLAEPAAVVLYKLTNLLKFYHYTIGQIVTKIDASLLSTLEEMSTLSAKMFYNSLNCHAGKLLEKVELPPADLGPTASLHQTLQLIQEVLSSHDSSVVTLDARQQDFTHIVSCLIDPLIQMCSVSASKLNTVDMATYMVNAIYNMQTTLALYEFTDQRLEMLQAQIDAHIDTLTSEQASYILNSIDMAQMYGLVQQHQPKQGPLSVLPGMDPITVKSAMNKFDSYLASPDSLDMPQCALLTAAKLREMVKKSSTELLCKAYKQMYDAIVDPSNEYTDPKTIVPRTPEQVIELLS</sequence>
<protein>
    <recommendedName>
        <fullName evidence="5 11">Conserved oligomeric Golgi complex subunit 6</fullName>
        <shortName evidence="11">COG complex subunit 6</shortName>
    </recommendedName>
    <alternativeName>
        <fullName evidence="10 11">Component of oligomeric Golgi complex 6</fullName>
    </alternativeName>
</protein>
<evidence type="ECO:0000256" key="10">
    <source>
        <dbReference type="ARBA" id="ARBA00031348"/>
    </source>
</evidence>
<comment type="subunit">
    <text evidence="4">Component of the conserved oligomeric Golgi complex which is composed of eight different subunits and is required for normal Golgi morphology and localization.</text>
</comment>
<evidence type="ECO:0000256" key="9">
    <source>
        <dbReference type="ARBA" id="ARBA00023136"/>
    </source>
</evidence>
<dbReference type="PANTHER" id="PTHR21506:SF0">
    <property type="entry name" value="CONSERVED OLIGOMERIC GOLGI COMPLEX SUBUNIT 6"/>
    <property type="match status" value="1"/>
</dbReference>
<keyword evidence="6 11" id="KW-0813">Transport</keyword>
<dbReference type="InterPro" id="IPR048368">
    <property type="entry name" value="COG6_N"/>
</dbReference>
<dbReference type="GO" id="GO:0015031">
    <property type="term" value="P:protein transport"/>
    <property type="evidence" value="ECO:0007669"/>
    <property type="project" value="UniProtKB-KW"/>
</dbReference>
<dbReference type="GO" id="GO:0017119">
    <property type="term" value="C:Golgi transport complex"/>
    <property type="evidence" value="ECO:0007669"/>
    <property type="project" value="UniProtKB-UniRule"/>
</dbReference>
<evidence type="ECO:0000256" key="2">
    <source>
        <dbReference type="ARBA" id="ARBA00004395"/>
    </source>
</evidence>
<dbReference type="GO" id="GO:0006891">
    <property type="term" value="P:intra-Golgi vesicle-mediated transport"/>
    <property type="evidence" value="ECO:0007669"/>
    <property type="project" value="UniProtKB-UniRule"/>
</dbReference>
<dbReference type="OrthoDB" id="272987at2759"/>
<evidence type="ECO:0000313" key="13">
    <source>
        <dbReference type="EMBL" id="CAH1781027.1"/>
    </source>
</evidence>
<dbReference type="AlphaFoldDB" id="A0A8J1UAK2"/>
<dbReference type="InterPro" id="IPR048369">
    <property type="entry name" value="COG6_C"/>
</dbReference>
<comment type="caution">
    <text evidence="13">The sequence shown here is derived from an EMBL/GenBank/DDBJ whole genome shotgun (WGS) entry which is preliminary data.</text>
</comment>
<dbReference type="EMBL" id="CAIIXF020000004">
    <property type="protein sequence ID" value="CAH1781027.1"/>
    <property type="molecule type" value="Genomic_DNA"/>
</dbReference>
<comment type="subcellular location">
    <subcellularLocation>
        <location evidence="2 11">Golgi apparatus membrane</location>
        <topology evidence="2 11">Peripheral membrane protein</topology>
    </subcellularLocation>
</comment>
<reference evidence="13" key="1">
    <citation type="submission" date="2022-03" db="EMBL/GenBank/DDBJ databases">
        <authorList>
            <person name="Martin C."/>
        </authorList>
    </citation>
    <scope>NUCLEOTIDE SEQUENCE</scope>
</reference>
<organism evidence="13 14">
    <name type="scientific">Owenia fusiformis</name>
    <name type="common">Polychaete worm</name>
    <dbReference type="NCBI Taxonomy" id="6347"/>
    <lineage>
        <taxon>Eukaryota</taxon>
        <taxon>Metazoa</taxon>
        <taxon>Spiralia</taxon>
        <taxon>Lophotrochozoa</taxon>
        <taxon>Annelida</taxon>
        <taxon>Polychaeta</taxon>
        <taxon>Sedentaria</taxon>
        <taxon>Canalipalpata</taxon>
        <taxon>Sabellida</taxon>
        <taxon>Oweniida</taxon>
        <taxon>Oweniidae</taxon>
        <taxon>Owenia</taxon>
    </lineage>
</organism>
<feature type="non-terminal residue" evidence="13">
    <location>
        <position position="641"/>
    </location>
</feature>
<evidence type="ECO:0000256" key="1">
    <source>
        <dbReference type="ARBA" id="ARBA00003627"/>
    </source>
</evidence>
<evidence type="ECO:0000256" key="6">
    <source>
        <dbReference type="ARBA" id="ARBA00022448"/>
    </source>
</evidence>
<dbReference type="GO" id="GO:0000139">
    <property type="term" value="C:Golgi membrane"/>
    <property type="evidence" value="ECO:0007669"/>
    <property type="project" value="UniProtKB-SubCell"/>
</dbReference>